<organism evidence="1 2">
    <name type="scientific">Mycteria americana</name>
    <name type="common">Wood stork</name>
    <dbReference type="NCBI Taxonomy" id="33587"/>
    <lineage>
        <taxon>Eukaryota</taxon>
        <taxon>Metazoa</taxon>
        <taxon>Chordata</taxon>
        <taxon>Craniata</taxon>
        <taxon>Vertebrata</taxon>
        <taxon>Euteleostomi</taxon>
        <taxon>Archelosauria</taxon>
        <taxon>Archosauria</taxon>
        <taxon>Dinosauria</taxon>
        <taxon>Saurischia</taxon>
        <taxon>Theropoda</taxon>
        <taxon>Coelurosauria</taxon>
        <taxon>Aves</taxon>
        <taxon>Neognathae</taxon>
        <taxon>Neoaves</taxon>
        <taxon>Aequornithes</taxon>
        <taxon>Ciconiiformes</taxon>
        <taxon>Ciconiidae</taxon>
        <taxon>Mycteria</taxon>
    </lineage>
</organism>
<sequence length="121" mass="13050">MEKDAGNGASTTSLGNLFQCLTTLIVKNFFLISSLNLPSFSLKPLPLVLSLHALVKSPSPAQDTVDFLGCKHTLLAHVQLFVHQYPQVLLLRAALNPLSTQPVFVLGIAPTQVQGPCTWPC</sequence>
<reference evidence="1 2" key="1">
    <citation type="journal article" date="2023" name="J. Hered.">
        <title>Chromosome-level genome of the wood stork (Mycteria americana) provides insight into avian chromosome evolution.</title>
        <authorList>
            <person name="Flamio R. Jr."/>
            <person name="Ramstad K.M."/>
        </authorList>
    </citation>
    <scope>NUCLEOTIDE SEQUENCE [LARGE SCALE GENOMIC DNA]</scope>
    <source>
        <strain evidence="1">JAX WOST 10</strain>
    </source>
</reference>
<dbReference type="Proteomes" id="UP001333110">
    <property type="component" value="Unassembled WGS sequence"/>
</dbReference>
<evidence type="ECO:0000313" key="2">
    <source>
        <dbReference type="Proteomes" id="UP001333110"/>
    </source>
</evidence>
<protein>
    <submittedName>
        <fullName evidence="1">Uncharacterized protein</fullName>
    </submittedName>
</protein>
<keyword evidence="2" id="KW-1185">Reference proteome</keyword>
<evidence type="ECO:0000313" key="1">
    <source>
        <dbReference type="EMBL" id="KAK4822238.1"/>
    </source>
</evidence>
<proteinExistence type="predicted"/>
<comment type="caution">
    <text evidence="1">The sequence shown here is derived from an EMBL/GenBank/DDBJ whole genome shotgun (WGS) entry which is preliminary data.</text>
</comment>
<gene>
    <name evidence="1" type="ORF">QYF61_011879</name>
</gene>
<dbReference type="EMBL" id="JAUNZN010000004">
    <property type="protein sequence ID" value="KAK4822238.1"/>
    <property type="molecule type" value="Genomic_DNA"/>
</dbReference>
<dbReference type="AlphaFoldDB" id="A0AAN7N5J6"/>
<accession>A0AAN7N5J6</accession>
<name>A0AAN7N5J6_MYCAM</name>